<dbReference type="OrthoDB" id="4964541at2"/>
<evidence type="ECO:0000256" key="1">
    <source>
        <dbReference type="ARBA" id="ARBA00004429"/>
    </source>
</evidence>
<evidence type="ECO:0000259" key="10">
    <source>
        <dbReference type="Pfam" id="PF04290"/>
    </source>
</evidence>
<protein>
    <recommendedName>
        <fullName evidence="9">TRAP transporter small permease protein</fullName>
    </recommendedName>
</protein>
<reference evidence="11 12" key="1">
    <citation type="journal article" date="2013" name="PLoS ONE">
        <title>Poles Apart: Arctic and Antarctic Octadecabacter strains Share High Genome Plasticity and a New Type of Xanthorhodopsin.</title>
        <authorList>
            <person name="Vollmers J."/>
            <person name="Voget S."/>
            <person name="Dietrich S."/>
            <person name="Gollnow K."/>
            <person name="Smits M."/>
            <person name="Meyer K."/>
            <person name="Brinkhoff T."/>
            <person name="Simon M."/>
            <person name="Daniel R."/>
        </authorList>
    </citation>
    <scope>NUCLEOTIDE SEQUENCE [LARGE SCALE GENOMIC DNA]</scope>
    <source>
        <strain evidence="11 12">307</strain>
    </source>
</reference>
<gene>
    <name evidence="11" type="primary">dctQ3</name>
    <name evidence="11" type="ORF">OAN307_c23010</name>
</gene>
<evidence type="ECO:0000256" key="4">
    <source>
        <dbReference type="ARBA" id="ARBA00022519"/>
    </source>
</evidence>
<dbReference type="HOGENOM" id="CLU_086356_0_0_5"/>
<dbReference type="InterPro" id="IPR055348">
    <property type="entry name" value="DctQ"/>
</dbReference>
<evidence type="ECO:0000256" key="9">
    <source>
        <dbReference type="RuleBase" id="RU369079"/>
    </source>
</evidence>
<dbReference type="AlphaFoldDB" id="M9RDP5"/>
<dbReference type="EMBL" id="CP003740">
    <property type="protein sequence ID" value="AGI67925.1"/>
    <property type="molecule type" value="Genomic_DNA"/>
</dbReference>
<dbReference type="GO" id="GO:0005886">
    <property type="term" value="C:plasma membrane"/>
    <property type="evidence" value="ECO:0007669"/>
    <property type="project" value="UniProtKB-SubCell"/>
</dbReference>
<evidence type="ECO:0000313" key="12">
    <source>
        <dbReference type="Proteomes" id="UP000005307"/>
    </source>
</evidence>
<keyword evidence="3" id="KW-1003">Cell membrane</keyword>
<dbReference type="Pfam" id="PF04290">
    <property type="entry name" value="DctQ"/>
    <property type="match status" value="1"/>
</dbReference>
<name>M9RDP5_9RHOB</name>
<feature type="transmembrane region" description="Helical" evidence="9">
    <location>
        <begin position="51"/>
        <end position="70"/>
    </location>
</feature>
<dbReference type="eggNOG" id="COG3090">
    <property type="taxonomic scope" value="Bacteria"/>
</dbReference>
<dbReference type="Proteomes" id="UP000005307">
    <property type="component" value="Chromosome"/>
</dbReference>
<comment type="function">
    <text evidence="9">Part of the tripartite ATP-independent periplasmic (TRAP) transport system.</text>
</comment>
<proteinExistence type="inferred from homology"/>
<keyword evidence="4 9" id="KW-0997">Cell inner membrane</keyword>
<keyword evidence="7 9" id="KW-0472">Membrane</keyword>
<evidence type="ECO:0000313" key="11">
    <source>
        <dbReference type="EMBL" id="AGI67925.1"/>
    </source>
</evidence>
<evidence type="ECO:0000256" key="2">
    <source>
        <dbReference type="ARBA" id="ARBA00022448"/>
    </source>
</evidence>
<keyword evidence="6 9" id="KW-1133">Transmembrane helix</keyword>
<feature type="transmembrane region" description="Helical" evidence="9">
    <location>
        <begin position="20"/>
        <end position="45"/>
    </location>
</feature>
<dbReference type="STRING" id="391626.OAN307_c23010"/>
<dbReference type="GO" id="GO:0015740">
    <property type="term" value="P:C4-dicarboxylate transport"/>
    <property type="evidence" value="ECO:0007669"/>
    <property type="project" value="TreeGrafter"/>
</dbReference>
<dbReference type="PANTHER" id="PTHR35011:SF2">
    <property type="entry name" value="2,3-DIKETO-L-GULONATE TRAP TRANSPORTER SMALL PERMEASE PROTEIN YIAM"/>
    <property type="match status" value="1"/>
</dbReference>
<comment type="subunit">
    <text evidence="9">The complex comprises the extracytoplasmic solute receptor protein and the two transmembrane proteins.</text>
</comment>
<evidence type="ECO:0000256" key="6">
    <source>
        <dbReference type="ARBA" id="ARBA00022989"/>
    </source>
</evidence>
<dbReference type="RefSeq" id="WP_015499946.1">
    <property type="nucleotide sequence ID" value="NC_020911.1"/>
</dbReference>
<feature type="transmembrane region" description="Helical" evidence="9">
    <location>
        <begin position="150"/>
        <end position="172"/>
    </location>
</feature>
<keyword evidence="2 9" id="KW-0813">Transport</keyword>
<sequence>MIPFLFSKLSAGLIAIERLFLKLLIAALTLTVLMNVLLRMVGITIAWADEVGIYAMILSGFVGASLMLRARIDPAVLLLHEFVSEKSRRILHGLVSLLAAVFGFMLLYLCIRWFDPVEIAKAGFDVGTFQANTFNFIYTDQTSVMAAPSFLFYFIIPFFSFAITIHAITNMFEDIGWLDRPEDPAGLAMDVVQ</sequence>
<evidence type="ECO:0000256" key="7">
    <source>
        <dbReference type="ARBA" id="ARBA00023136"/>
    </source>
</evidence>
<comment type="similarity">
    <text evidence="8 9">Belongs to the TRAP transporter small permease family.</text>
</comment>
<dbReference type="GO" id="GO:0022857">
    <property type="term" value="F:transmembrane transporter activity"/>
    <property type="evidence" value="ECO:0007669"/>
    <property type="project" value="UniProtKB-UniRule"/>
</dbReference>
<evidence type="ECO:0000256" key="5">
    <source>
        <dbReference type="ARBA" id="ARBA00022692"/>
    </source>
</evidence>
<evidence type="ECO:0000256" key="3">
    <source>
        <dbReference type="ARBA" id="ARBA00022475"/>
    </source>
</evidence>
<keyword evidence="12" id="KW-1185">Reference proteome</keyword>
<feature type="transmembrane region" description="Helical" evidence="9">
    <location>
        <begin position="90"/>
        <end position="114"/>
    </location>
</feature>
<dbReference type="InterPro" id="IPR007387">
    <property type="entry name" value="TRAP_DctQ"/>
</dbReference>
<accession>M9RDP5</accession>
<evidence type="ECO:0000256" key="8">
    <source>
        <dbReference type="ARBA" id="ARBA00038436"/>
    </source>
</evidence>
<dbReference type="PANTHER" id="PTHR35011">
    <property type="entry name" value="2,3-DIKETO-L-GULONATE TRAP TRANSPORTER SMALL PERMEASE PROTEIN YIAM"/>
    <property type="match status" value="1"/>
</dbReference>
<dbReference type="KEGG" id="oat:OAN307_c23010"/>
<comment type="subcellular location">
    <subcellularLocation>
        <location evidence="1 9">Cell inner membrane</location>
        <topology evidence="1 9">Multi-pass membrane protein</topology>
    </subcellularLocation>
</comment>
<feature type="domain" description="Tripartite ATP-independent periplasmic transporters DctQ component" evidence="10">
    <location>
        <begin position="28"/>
        <end position="175"/>
    </location>
</feature>
<keyword evidence="5 9" id="KW-0812">Transmembrane</keyword>
<organism evidence="11 12">
    <name type="scientific">Octadecabacter antarcticus 307</name>
    <dbReference type="NCBI Taxonomy" id="391626"/>
    <lineage>
        <taxon>Bacteria</taxon>
        <taxon>Pseudomonadati</taxon>
        <taxon>Pseudomonadota</taxon>
        <taxon>Alphaproteobacteria</taxon>
        <taxon>Rhodobacterales</taxon>
        <taxon>Roseobacteraceae</taxon>
        <taxon>Octadecabacter</taxon>
    </lineage>
</organism>